<name>A0AAV4TMT5_9ARAC</name>
<dbReference type="Proteomes" id="UP001054837">
    <property type="component" value="Unassembled WGS sequence"/>
</dbReference>
<dbReference type="EMBL" id="BPLQ01009763">
    <property type="protein sequence ID" value="GIY46426.1"/>
    <property type="molecule type" value="Genomic_DNA"/>
</dbReference>
<proteinExistence type="predicted"/>
<keyword evidence="1" id="KW-1133">Transmembrane helix</keyword>
<evidence type="ECO:0000313" key="3">
    <source>
        <dbReference type="Proteomes" id="UP001054837"/>
    </source>
</evidence>
<keyword evidence="1" id="KW-0812">Transmembrane</keyword>
<evidence type="ECO:0000256" key="1">
    <source>
        <dbReference type="SAM" id="Phobius"/>
    </source>
</evidence>
<reference evidence="2 3" key="1">
    <citation type="submission" date="2021-06" db="EMBL/GenBank/DDBJ databases">
        <title>Caerostris darwini draft genome.</title>
        <authorList>
            <person name="Kono N."/>
            <person name="Arakawa K."/>
        </authorList>
    </citation>
    <scope>NUCLEOTIDE SEQUENCE [LARGE SCALE GENOMIC DNA]</scope>
</reference>
<organism evidence="2 3">
    <name type="scientific">Caerostris darwini</name>
    <dbReference type="NCBI Taxonomy" id="1538125"/>
    <lineage>
        <taxon>Eukaryota</taxon>
        <taxon>Metazoa</taxon>
        <taxon>Ecdysozoa</taxon>
        <taxon>Arthropoda</taxon>
        <taxon>Chelicerata</taxon>
        <taxon>Arachnida</taxon>
        <taxon>Araneae</taxon>
        <taxon>Araneomorphae</taxon>
        <taxon>Entelegynae</taxon>
        <taxon>Araneoidea</taxon>
        <taxon>Araneidae</taxon>
        <taxon>Caerostris</taxon>
    </lineage>
</organism>
<comment type="caution">
    <text evidence="2">The sequence shown here is derived from an EMBL/GenBank/DDBJ whole genome shotgun (WGS) entry which is preliminary data.</text>
</comment>
<protein>
    <submittedName>
        <fullName evidence="2">Uncharacterized protein</fullName>
    </submittedName>
</protein>
<keyword evidence="3" id="KW-1185">Reference proteome</keyword>
<dbReference type="AlphaFoldDB" id="A0AAV4TMT5"/>
<evidence type="ECO:0000313" key="2">
    <source>
        <dbReference type="EMBL" id="GIY46426.1"/>
    </source>
</evidence>
<sequence>MQFLWADGTNRTKLTPILLADVLYCGLSVFIMIWLTSFTKASEMISNVDQIADHLSNISFPDGNACVSPVHESMTMRILLIFSFAGVLHAL</sequence>
<keyword evidence="1" id="KW-0472">Membrane</keyword>
<gene>
    <name evidence="2" type="ORF">CDAR_585881</name>
</gene>
<accession>A0AAV4TMT5</accession>
<feature type="transmembrane region" description="Helical" evidence="1">
    <location>
        <begin position="14"/>
        <end position="35"/>
    </location>
</feature>